<evidence type="ECO:0000256" key="6">
    <source>
        <dbReference type="ARBA" id="ARBA00023136"/>
    </source>
</evidence>
<protein>
    <submittedName>
        <fullName evidence="9">Uncharacterized protein</fullName>
    </submittedName>
</protein>
<dbReference type="SUPFAM" id="SSF81427">
    <property type="entry name" value="Mitochondrial cytochrome c oxidase subunit VIIc (aka VIIIa)"/>
    <property type="match status" value="1"/>
</dbReference>
<feature type="compositionally biased region" description="Basic and acidic residues" evidence="7">
    <location>
        <begin position="36"/>
        <end position="46"/>
    </location>
</feature>
<dbReference type="EMBL" id="AWSO01000550">
    <property type="protein sequence ID" value="ESK89558.1"/>
    <property type="molecule type" value="Genomic_DNA"/>
</dbReference>
<comment type="pathway">
    <text evidence="2">Energy metabolism; oxidative phosphorylation.</text>
</comment>
<organism evidence="9 10">
    <name type="scientific">Moniliophthora roreri (strain MCA 2997)</name>
    <name type="common">Cocoa frosty pod rot fungus</name>
    <name type="synonym">Crinipellis roreri</name>
    <dbReference type="NCBI Taxonomy" id="1381753"/>
    <lineage>
        <taxon>Eukaryota</taxon>
        <taxon>Fungi</taxon>
        <taxon>Dikarya</taxon>
        <taxon>Basidiomycota</taxon>
        <taxon>Agaricomycotina</taxon>
        <taxon>Agaricomycetes</taxon>
        <taxon>Agaricomycetidae</taxon>
        <taxon>Agaricales</taxon>
        <taxon>Marasmiineae</taxon>
        <taxon>Marasmiaceae</taxon>
        <taxon>Moniliophthora</taxon>
    </lineage>
</organism>
<reference evidence="9 10" key="1">
    <citation type="journal article" date="2014" name="BMC Genomics">
        <title>Genome and secretome analysis of the hemibiotrophic fungal pathogen, Moniliophthora roreri, which causes frosty pod rot disease of cacao: mechanisms of the biotrophic and necrotrophic phases.</title>
        <authorList>
            <person name="Meinhardt L.W."/>
            <person name="Costa G.G.L."/>
            <person name="Thomazella D.P.T."/>
            <person name="Teixeira P.J.P.L."/>
            <person name="Carazzolle M.F."/>
            <person name="Schuster S.C."/>
            <person name="Carlson J.E."/>
            <person name="Guiltinan M.J."/>
            <person name="Mieczkowski P."/>
            <person name="Farmer A."/>
            <person name="Ramaraj T."/>
            <person name="Crozier J."/>
            <person name="Davis R.E."/>
            <person name="Shao J."/>
            <person name="Melnick R.L."/>
            <person name="Pereira G.A.G."/>
            <person name="Bailey B.A."/>
        </authorList>
    </citation>
    <scope>NUCLEOTIDE SEQUENCE [LARGE SCALE GENOMIC DNA]</scope>
    <source>
        <strain evidence="9 10">MCA 2997</strain>
    </source>
</reference>
<dbReference type="OrthoDB" id="9974841at2759"/>
<dbReference type="UniPathway" id="UPA00705"/>
<keyword evidence="4" id="KW-0999">Mitochondrion inner membrane</keyword>
<gene>
    <name evidence="9" type="ORF">Moror_8691</name>
</gene>
<evidence type="ECO:0000256" key="2">
    <source>
        <dbReference type="ARBA" id="ARBA00004673"/>
    </source>
</evidence>
<keyword evidence="8" id="KW-0812">Transmembrane</keyword>
<dbReference type="Proteomes" id="UP000017559">
    <property type="component" value="Unassembled WGS sequence"/>
</dbReference>
<evidence type="ECO:0000256" key="4">
    <source>
        <dbReference type="ARBA" id="ARBA00022792"/>
    </source>
</evidence>
<evidence type="ECO:0000256" key="8">
    <source>
        <dbReference type="SAM" id="Phobius"/>
    </source>
</evidence>
<comment type="caution">
    <text evidence="9">The sequence shown here is derived from an EMBL/GenBank/DDBJ whole genome shotgun (WGS) entry which is preliminary data.</text>
</comment>
<evidence type="ECO:0000256" key="1">
    <source>
        <dbReference type="ARBA" id="ARBA00004434"/>
    </source>
</evidence>
<keyword evidence="10" id="KW-1185">Reference proteome</keyword>
<sequence>MSELNVAHDPSTESQVIRTVFFFWTPQGPSGSVHSLAEHPKHERSSGRIPSDCNPRKAECALDNDDPSGWIRIRPEPDPLGALVLSLGGLIGRRTLDADFGGGYQFAIRWTAWKELAWVSRFQSEPLVRRKGIGLGQTSGSGRLNYGVHWSHSLPYRFESRSPILTSYRRDPARYAAILSNAGSWAQVILCSAGYHDTIAFISEDVKRAIVAVCWFMKMTIALPVPVPREPEQKQEIRRCWSILEIAVGNVSRLYYVGGAVVAIYNLVLYGQYWAVLLLSGLGGARAVRALQKAVGWPKPWLTASTMSLTLPLKRLTSSIPLRTTRSLQEAPGVRAIHFDQTARPFQSGQVKHLPFDPTNTKAFTWKFLAFVGTGFALPWVAIWWQWNRPGGMKNPDGKWPEWLP</sequence>
<comment type="subcellular location">
    <subcellularLocation>
        <location evidence="1">Mitochondrion inner membrane</location>
        <topology evidence="1">Single-pass membrane protein</topology>
    </subcellularLocation>
</comment>
<dbReference type="GO" id="GO:0006123">
    <property type="term" value="P:mitochondrial electron transport, cytochrome c to oxygen"/>
    <property type="evidence" value="ECO:0007669"/>
    <property type="project" value="InterPro"/>
</dbReference>
<accession>V2WRS0</accession>
<dbReference type="GO" id="GO:0045277">
    <property type="term" value="C:respiratory chain complex IV"/>
    <property type="evidence" value="ECO:0007669"/>
    <property type="project" value="InterPro"/>
</dbReference>
<feature type="transmembrane region" description="Helical" evidence="8">
    <location>
        <begin position="368"/>
        <end position="387"/>
    </location>
</feature>
<dbReference type="AlphaFoldDB" id="V2WRS0"/>
<feature type="transmembrane region" description="Helical" evidence="8">
    <location>
        <begin position="254"/>
        <end position="279"/>
    </location>
</feature>
<dbReference type="Gene3D" id="4.10.49.10">
    <property type="entry name" value="Cytochrome c oxidase subunit VIIc"/>
    <property type="match status" value="1"/>
</dbReference>
<dbReference type="HOGENOM" id="CLU_679866_0_0_1"/>
<keyword evidence="8" id="KW-1133">Transmembrane helix</keyword>
<dbReference type="KEGG" id="mrr:Moror_8691"/>
<dbReference type="InterPro" id="IPR036636">
    <property type="entry name" value="COX7C/Cox8_sf"/>
</dbReference>
<dbReference type="Pfam" id="PF02935">
    <property type="entry name" value="COX7C"/>
    <property type="match status" value="1"/>
</dbReference>
<name>V2WRS0_MONRO</name>
<dbReference type="InterPro" id="IPR004202">
    <property type="entry name" value="COX7C/Cox8"/>
</dbReference>
<evidence type="ECO:0000256" key="3">
    <source>
        <dbReference type="ARBA" id="ARBA00010514"/>
    </source>
</evidence>
<keyword evidence="5" id="KW-0496">Mitochondrion</keyword>
<evidence type="ECO:0000256" key="7">
    <source>
        <dbReference type="SAM" id="MobiDB-lite"/>
    </source>
</evidence>
<feature type="region of interest" description="Disordered" evidence="7">
    <location>
        <begin position="33"/>
        <end position="54"/>
    </location>
</feature>
<proteinExistence type="inferred from homology"/>
<evidence type="ECO:0000313" key="9">
    <source>
        <dbReference type="EMBL" id="ESK89558.1"/>
    </source>
</evidence>
<keyword evidence="6 8" id="KW-0472">Membrane</keyword>
<dbReference type="GO" id="GO:0005743">
    <property type="term" value="C:mitochondrial inner membrane"/>
    <property type="evidence" value="ECO:0007669"/>
    <property type="project" value="UniProtKB-SubCell"/>
</dbReference>
<evidence type="ECO:0000313" key="10">
    <source>
        <dbReference type="Proteomes" id="UP000017559"/>
    </source>
</evidence>
<dbReference type="STRING" id="1381753.V2WRS0"/>
<evidence type="ECO:0000256" key="5">
    <source>
        <dbReference type="ARBA" id="ARBA00023128"/>
    </source>
</evidence>
<comment type="similarity">
    <text evidence="3">Belongs to the cytochrome c oxidase VIIc family.</text>
</comment>